<dbReference type="EMBL" id="JABSTV010001245">
    <property type="protein sequence ID" value="KAH7981943.1"/>
    <property type="molecule type" value="Genomic_DNA"/>
</dbReference>
<proteinExistence type="predicted"/>
<accession>A0A9D4QG95</accession>
<dbReference type="GO" id="GO:0005634">
    <property type="term" value="C:nucleus"/>
    <property type="evidence" value="ECO:0007669"/>
    <property type="project" value="UniProtKB-SubCell"/>
</dbReference>
<comment type="caution">
    <text evidence="4">The sequence shown here is derived from an EMBL/GenBank/DDBJ whole genome shotgun (WGS) entry which is preliminary data.</text>
</comment>
<feature type="region of interest" description="Disordered" evidence="2">
    <location>
        <begin position="132"/>
        <end position="156"/>
    </location>
</feature>
<sequence>MAESAPKKRKAILIGTKLDIIRVIQSGMKNADVAKKYVLSKSTISTILKDEKKLHAVTNISGDENKRKRLQSVEHFVIPDAREGARQAWTEAVEARLVSDADDLDDFVAADDAVWVTEELDDSAIVREVRAEACPEAPSSDEDSDDDISPPAPISSGTANEYIAALKDVVFSRGLSEQHVSNLEDLEKAIRSSTTGHRQASLTQFFEWKRCP</sequence>
<evidence type="ECO:0000259" key="3">
    <source>
        <dbReference type="Pfam" id="PF04218"/>
    </source>
</evidence>
<dbReference type="Pfam" id="PF04218">
    <property type="entry name" value="CENP-B_N"/>
    <property type="match status" value="1"/>
</dbReference>
<dbReference type="Gene3D" id="1.10.10.60">
    <property type="entry name" value="Homeodomain-like"/>
    <property type="match status" value="1"/>
</dbReference>
<evidence type="ECO:0000256" key="1">
    <source>
        <dbReference type="ARBA" id="ARBA00004123"/>
    </source>
</evidence>
<evidence type="ECO:0000256" key="2">
    <source>
        <dbReference type="SAM" id="MobiDB-lite"/>
    </source>
</evidence>
<evidence type="ECO:0000313" key="5">
    <source>
        <dbReference type="Proteomes" id="UP000821837"/>
    </source>
</evidence>
<keyword evidence="5" id="KW-1185">Reference proteome</keyword>
<feature type="compositionally biased region" description="Acidic residues" evidence="2">
    <location>
        <begin position="139"/>
        <end position="148"/>
    </location>
</feature>
<dbReference type="AlphaFoldDB" id="A0A9D4QG95"/>
<organism evidence="4 5">
    <name type="scientific">Rhipicephalus sanguineus</name>
    <name type="common">Brown dog tick</name>
    <name type="synonym">Ixodes sanguineus</name>
    <dbReference type="NCBI Taxonomy" id="34632"/>
    <lineage>
        <taxon>Eukaryota</taxon>
        <taxon>Metazoa</taxon>
        <taxon>Ecdysozoa</taxon>
        <taxon>Arthropoda</taxon>
        <taxon>Chelicerata</taxon>
        <taxon>Arachnida</taxon>
        <taxon>Acari</taxon>
        <taxon>Parasitiformes</taxon>
        <taxon>Ixodida</taxon>
        <taxon>Ixodoidea</taxon>
        <taxon>Ixodidae</taxon>
        <taxon>Rhipicephalinae</taxon>
        <taxon>Rhipicephalus</taxon>
        <taxon>Rhipicephalus</taxon>
    </lineage>
</organism>
<gene>
    <name evidence="4" type="ORF">HPB52_001920</name>
</gene>
<comment type="subcellular location">
    <subcellularLocation>
        <location evidence="1">Nucleus</location>
    </subcellularLocation>
</comment>
<reference evidence="4" key="1">
    <citation type="journal article" date="2020" name="Cell">
        <title>Large-Scale Comparative Analyses of Tick Genomes Elucidate Their Genetic Diversity and Vector Capacities.</title>
        <authorList>
            <consortium name="Tick Genome and Microbiome Consortium (TIGMIC)"/>
            <person name="Jia N."/>
            <person name="Wang J."/>
            <person name="Shi W."/>
            <person name="Du L."/>
            <person name="Sun Y."/>
            <person name="Zhan W."/>
            <person name="Jiang J.F."/>
            <person name="Wang Q."/>
            <person name="Zhang B."/>
            <person name="Ji P."/>
            <person name="Bell-Sakyi L."/>
            <person name="Cui X.M."/>
            <person name="Yuan T.T."/>
            <person name="Jiang B.G."/>
            <person name="Yang W.F."/>
            <person name="Lam T.T."/>
            <person name="Chang Q.C."/>
            <person name="Ding S.J."/>
            <person name="Wang X.J."/>
            <person name="Zhu J.G."/>
            <person name="Ruan X.D."/>
            <person name="Zhao L."/>
            <person name="Wei J.T."/>
            <person name="Ye R.Z."/>
            <person name="Que T.C."/>
            <person name="Du C.H."/>
            <person name="Zhou Y.H."/>
            <person name="Cheng J.X."/>
            <person name="Dai P.F."/>
            <person name="Guo W.B."/>
            <person name="Han X.H."/>
            <person name="Huang E.J."/>
            <person name="Li L.F."/>
            <person name="Wei W."/>
            <person name="Gao Y.C."/>
            <person name="Liu J.Z."/>
            <person name="Shao H.Z."/>
            <person name="Wang X."/>
            <person name="Wang C.C."/>
            <person name="Yang T.C."/>
            <person name="Huo Q.B."/>
            <person name="Li W."/>
            <person name="Chen H.Y."/>
            <person name="Chen S.E."/>
            <person name="Zhou L.G."/>
            <person name="Ni X.B."/>
            <person name="Tian J.H."/>
            <person name="Sheng Y."/>
            <person name="Liu T."/>
            <person name="Pan Y.S."/>
            <person name="Xia L.Y."/>
            <person name="Li J."/>
            <person name="Zhao F."/>
            <person name="Cao W.C."/>
        </authorList>
    </citation>
    <scope>NUCLEOTIDE SEQUENCE</scope>
    <source>
        <strain evidence="4">Rsan-2018</strain>
    </source>
</reference>
<dbReference type="InterPro" id="IPR007889">
    <property type="entry name" value="HTH_Psq"/>
</dbReference>
<dbReference type="Proteomes" id="UP000821837">
    <property type="component" value="Chromosome 1"/>
</dbReference>
<dbReference type="InterPro" id="IPR009057">
    <property type="entry name" value="Homeodomain-like_sf"/>
</dbReference>
<dbReference type="GO" id="GO:0003677">
    <property type="term" value="F:DNA binding"/>
    <property type="evidence" value="ECO:0007669"/>
    <property type="project" value="InterPro"/>
</dbReference>
<name>A0A9D4QG95_RHISA</name>
<protein>
    <recommendedName>
        <fullName evidence="3">HTH psq-type domain-containing protein</fullName>
    </recommendedName>
</protein>
<evidence type="ECO:0000313" key="4">
    <source>
        <dbReference type="EMBL" id="KAH7981943.1"/>
    </source>
</evidence>
<feature type="domain" description="HTH psq-type" evidence="3">
    <location>
        <begin position="16"/>
        <end position="54"/>
    </location>
</feature>
<reference evidence="4" key="2">
    <citation type="submission" date="2021-09" db="EMBL/GenBank/DDBJ databases">
        <authorList>
            <person name="Jia N."/>
            <person name="Wang J."/>
            <person name="Shi W."/>
            <person name="Du L."/>
            <person name="Sun Y."/>
            <person name="Zhan W."/>
            <person name="Jiang J."/>
            <person name="Wang Q."/>
            <person name="Zhang B."/>
            <person name="Ji P."/>
            <person name="Sakyi L.B."/>
            <person name="Cui X."/>
            <person name="Yuan T."/>
            <person name="Jiang B."/>
            <person name="Yang W."/>
            <person name="Lam T.T.-Y."/>
            <person name="Chang Q."/>
            <person name="Ding S."/>
            <person name="Wang X."/>
            <person name="Zhu J."/>
            <person name="Ruan X."/>
            <person name="Zhao L."/>
            <person name="Wei J."/>
            <person name="Que T."/>
            <person name="Du C."/>
            <person name="Cheng J."/>
            <person name="Dai P."/>
            <person name="Han X."/>
            <person name="Huang E."/>
            <person name="Gao Y."/>
            <person name="Liu J."/>
            <person name="Shao H."/>
            <person name="Ye R."/>
            <person name="Li L."/>
            <person name="Wei W."/>
            <person name="Wang X."/>
            <person name="Wang C."/>
            <person name="Huo Q."/>
            <person name="Li W."/>
            <person name="Guo W."/>
            <person name="Chen H."/>
            <person name="Chen S."/>
            <person name="Zhou L."/>
            <person name="Zhou L."/>
            <person name="Ni X."/>
            <person name="Tian J."/>
            <person name="Zhou Y."/>
            <person name="Sheng Y."/>
            <person name="Liu T."/>
            <person name="Pan Y."/>
            <person name="Xia L."/>
            <person name="Li J."/>
            <person name="Zhao F."/>
            <person name="Cao W."/>
        </authorList>
    </citation>
    <scope>NUCLEOTIDE SEQUENCE</scope>
    <source>
        <strain evidence="4">Rsan-2018</strain>
        <tissue evidence="4">Larvae</tissue>
    </source>
</reference>
<dbReference type="SUPFAM" id="SSF46689">
    <property type="entry name" value="Homeodomain-like"/>
    <property type="match status" value="1"/>
</dbReference>